<evidence type="ECO:0000313" key="2">
    <source>
        <dbReference type="Proteomes" id="UP000056925"/>
    </source>
</evidence>
<accession>A0A0E3KRY5</accession>
<protein>
    <submittedName>
        <fullName evidence="1">Uncharacterized protein</fullName>
    </submittedName>
</protein>
<dbReference type="KEGG" id="mthe:MSTHC_2060"/>
<dbReference type="PATRIC" id="fig|1434121.4.peg.2506"/>
<sequence>MRIMKQDLLEILGDIFKSSGYNVTICSQSDILVEKNGHQAYIRCTLQPDRKEIKAFSEKIGDCTGIYVMTEKGSEELFDYAAEFGIYVWDRDELALQIGRSVLVNLERKSKVSYSEPRILPANEARDPYRQPALELVKNWNPEEELRQESYPNGEILPSQSQQIETDKLSFENQFGIQGFEEREDLRKSERVEVSDIESYEMLNIQSVEPRISKKQAMIIAKPYLSSPRDAILKFVPFWKYKYSVEAEKRFRSKVLSIAGKGKGFLNALNKSKEEMEVEGLAAPTRIPAVQYELKRPIVDKKQAEKILLDSIIEENTREIRFNNTEGQAVIYEHRSISPKSEEIQLDLELVYIPIWEVKGKRNSLEINAYNAKIPEKPVDEDVEFL</sequence>
<dbReference type="AlphaFoldDB" id="A0A0E3KRY5"/>
<gene>
    <name evidence="1" type="ORF">MSTHC_2060</name>
</gene>
<evidence type="ECO:0000313" key="1">
    <source>
        <dbReference type="EMBL" id="AKB16378.1"/>
    </source>
</evidence>
<dbReference type="EMBL" id="CP009502">
    <property type="protein sequence ID" value="AKB16378.1"/>
    <property type="molecule type" value="Genomic_DNA"/>
</dbReference>
<organism evidence="1 2">
    <name type="scientific">Methanosarcina thermophila CHTI-55</name>
    <dbReference type="NCBI Taxonomy" id="1434121"/>
    <lineage>
        <taxon>Archaea</taxon>
        <taxon>Methanobacteriati</taxon>
        <taxon>Methanobacteriota</taxon>
        <taxon>Stenosarchaea group</taxon>
        <taxon>Methanomicrobia</taxon>
        <taxon>Methanosarcinales</taxon>
        <taxon>Methanosarcinaceae</taxon>
        <taxon>Methanosarcina</taxon>
    </lineage>
</organism>
<reference evidence="1 2" key="1">
    <citation type="submission" date="2014-07" db="EMBL/GenBank/DDBJ databases">
        <title>Methanogenic archaea and the global carbon cycle.</title>
        <authorList>
            <person name="Henriksen J.R."/>
            <person name="Luke J."/>
            <person name="Reinhart S."/>
            <person name="Benedict M.N."/>
            <person name="Youngblut N.D."/>
            <person name="Metcalf M.E."/>
            <person name="Whitaker R.J."/>
            <person name="Metcalf W.W."/>
        </authorList>
    </citation>
    <scope>NUCLEOTIDE SEQUENCE [LARGE SCALE GENOMIC DNA]</scope>
    <source>
        <strain evidence="1 2">CHTI-55</strain>
    </source>
</reference>
<dbReference type="HOGENOM" id="CLU_784400_0_0_2"/>
<name>A0A0E3KRY5_METTE</name>
<dbReference type="Proteomes" id="UP000056925">
    <property type="component" value="Chromosome"/>
</dbReference>
<proteinExistence type="predicted"/>